<organism evidence="1 2">
    <name type="scientific">Schistosoma margrebowiei</name>
    <dbReference type="NCBI Taxonomy" id="48269"/>
    <lineage>
        <taxon>Eukaryota</taxon>
        <taxon>Metazoa</taxon>
        <taxon>Spiralia</taxon>
        <taxon>Lophotrochozoa</taxon>
        <taxon>Platyhelminthes</taxon>
        <taxon>Trematoda</taxon>
        <taxon>Digenea</taxon>
        <taxon>Strigeidida</taxon>
        <taxon>Schistosomatoidea</taxon>
        <taxon>Schistosomatidae</taxon>
        <taxon>Schistosoma</taxon>
    </lineage>
</organism>
<keyword evidence="2" id="KW-1185">Reference proteome</keyword>
<dbReference type="EMBL" id="UZAI01019538">
    <property type="protein sequence ID" value="VDP46035.1"/>
    <property type="molecule type" value="Genomic_DNA"/>
</dbReference>
<gene>
    <name evidence="1" type="ORF">SMRZ_LOCUS23155</name>
</gene>
<reference evidence="1 2" key="1">
    <citation type="submission" date="2018-11" db="EMBL/GenBank/DDBJ databases">
        <authorList>
            <consortium name="Pathogen Informatics"/>
        </authorList>
    </citation>
    <scope>NUCLEOTIDE SEQUENCE [LARGE SCALE GENOMIC DNA]</scope>
    <source>
        <strain evidence="1 2">Zambia</strain>
    </source>
</reference>
<dbReference type="AlphaFoldDB" id="A0A183N4D0"/>
<sequence length="123" mass="13103">MFTLKFLINRTIKLKNCSGLGLICASPNHSIVLANILRAVSACFSIDSTLDLLFNTKSDKRCGVFNEPKIIVSLSACDIPETNAATSFVKASVGTFAASTTPVNSSSKLTRAGNWVSIVSTMK</sequence>
<accession>A0A183N4D0</accession>
<evidence type="ECO:0000313" key="2">
    <source>
        <dbReference type="Proteomes" id="UP000277204"/>
    </source>
</evidence>
<protein>
    <submittedName>
        <fullName evidence="1">Uncharacterized protein</fullName>
    </submittedName>
</protein>
<dbReference type="Proteomes" id="UP000277204">
    <property type="component" value="Unassembled WGS sequence"/>
</dbReference>
<name>A0A183N4D0_9TREM</name>
<proteinExistence type="predicted"/>
<evidence type="ECO:0000313" key="1">
    <source>
        <dbReference type="EMBL" id="VDP46035.1"/>
    </source>
</evidence>